<dbReference type="Gene3D" id="3.40.50.1820">
    <property type="entry name" value="alpha/beta hydrolase"/>
    <property type="match status" value="1"/>
</dbReference>
<dbReference type="AlphaFoldDB" id="A0A9X7R486"/>
<keyword evidence="2" id="KW-0378">Hydrolase</keyword>
<dbReference type="GO" id="GO:0016787">
    <property type="term" value="F:hydrolase activity"/>
    <property type="evidence" value="ECO:0007669"/>
    <property type="project" value="UniProtKB-KW"/>
</dbReference>
<reference evidence="2 3" key="1">
    <citation type="submission" date="2019-09" db="EMBL/GenBank/DDBJ databases">
        <title>Prosopis cineraria nodule microbiome.</title>
        <authorList>
            <person name="Chaluvadi S.R."/>
            <person name="Ali R."/>
            <person name="Wang X."/>
        </authorList>
    </citation>
    <scope>NUCLEOTIDE SEQUENCE [LARGE SCALE GENOMIC DNA]</scope>
    <source>
        <strain evidence="2 3">BG1</strain>
    </source>
</reference>
<dbReference type="RefSeq" id="WP_151187383.1">
    <property type="nucleotide sequence ID" value="NZ_CP043626.1"/>
</dbReference>
<keyword evidence="3" id="KW-1185">Reference proteome</keyword>
<sequence length="292" mass="31790">MYKHDYVFRGLGLSLSGRGRIPEAPGPDRYPLIIAVHGGTYSSRYFDVPGYSLLDKAHAQQLPIFAIDRPGYGLSADFAANAPSVTDNAEILDSAIYDLWHSYAHKACGVVLIGHSIGAAICVALAARQPTWPLLGIAISGVGLDPVPESKTKWNSVPAEQTLVSVPPEAMDGFFFGPTGTYDPAVMPQASHAAGAPAPRSELVDIGMHWPRQVAQLAAQVRVPVHYRQPEFEHLWPVDEEIVQRFAQAFVNCPEMDAALLKDAGHCIDFHRVGEDFQLQQLAFARHCAART</sequence>
<dbReference type="EMBL" id="CP043626">
    <property type="protein sequence ID" value="QEY72038.1"/>
    <property type="molecule type" value="Genomic_DNA"/>
</dbReference>
<dbReference type="Pfam" id="PF12697">
    <property type="entry name" value="Abhydrolase_6"/>
    <property type="match status" value="1"/>
</dbReference>
<proteinExistence type="predicted"/>
<evidence type="ECO:0000259" key="1">
    <source>
        <dbReference type="Pfam" id="PF12697"/>
    </source>
</evidence>
<dbReference type="SUPFAM" id="SSF53474">
    <property type="entry name" value="alpha/beta-Hydrolases"/>
    <property type="match status" value="1"/>
</dbReference>
<dbReference type="KEGG" id="pden:F1C79_10675"/>
<feature type="domain" description="AB hydrolase-1" evidence="1">
    <location>
        <begin position="33"/>
        <end position="268"/>
    </location>
</feature>
<gene>
    <name evidence="2" type="ORF">F1C79_10675</name>
</gene>
<evidence type="ECO:0000313" key="3">
    <source>
        <dbReference type="Proteomes" id="UP000326659"/>
    </source>
</evidence>
<dbReference type="OrthoDB" id="9815441at2"/>
<accession>A0A9X7R486</accession>
<evidence type="ECO:0000313" key="2">
    <source>
        <dbReference type="EMBL" id="QEY72038.1"/>
    </source>
</evidence>
<protein>
    <submittedName>
        <fullName evidence="2">Alpha/beta hydrolase</fullName>
    </submittedName>
</protein>
<dbReference type="InterPro" id="IPR029058">
    <property type="entry name" value="AB_hydrolase_fold"/>
</dbReference>
<organism evidence="2 3">
    <name type="scientific">Pseudomonas denitrificans</name>
    <dbReference type="NCBI Taxonomy" id="43306"/>
    <lineage>
        <taxon>Bacteria</taxon>
        <taxon>Pseudomonadati</taxon>
        <taxon>Pseudomonadota</taxon>
        <taxon>Gammaproteobacteria</taxon>
        <taxon>Pseudomonadales</taxon>
        <taxon>Pseudomonadaceae</taxon>
        <taxon>Halopseudomonas</taxon>
    </lineage>
</organism>
<dbReference type="Proteomes" id="UP000326659">
    <property type="component" value="Chromosome"/>
</dbReference>
<name>A0A9X7R486_PSEDE</name>
<dbReference type="InterPro" id="IPR000073">
    <property type="entry name" value="AB_hydrolase_1"/>
</dbReference>